<dbReference type="AlphaFoldDB" id="A0A1J5RHT3"/>
<dbReference type="EMBL" id="MLJW01000342">
    <property type="protein sequence ID" value="OIQ89155.1"/>
    <property type="molecule type" value="Genomic_DNA"/>
</dbReference>
<proteinExistence type="predicted"/>
<gene>
    <name evidence="1" type="ORF">GALL_289760</name>
</gene>
<name>A0A1J5RHT3_9ZZZZ</name>
<protein>
    <submittedName>
        <fullName evidence="1">Uncharacterized protein</fullName>
    </submittedName>
</protein>
<organism evidence="1">
    <name type="scientific">mine drainage metagenome</name>
    <dbReference type="NCBI Taxonomy" id="410659"/>
    <lineage>
        <taxon>unclassified sequences</taxon>
        <taxon>metagenomes</taxon>
        <taxon>ecological metagenomes</taxon>
    </lineage>
</organism>
<comment type="caution">
    <text evidence="1">The sequence shown here is derived from an EMBL/GenBank/DDBJ whole genome shotgun (WGS) entry which is preliminary data.</text>
</comment>
<accession>A0A1J5RHT3</accession>
<sequence length="153" mass="16978">MPCGKQIQTGLTIGRHPGFQADIGHQAGQQQLIVVLILGDQDADGGLAGGQAENGPRRRRRERRQLCRRRRFERQFHPEHRSLAGLAAHADAAAHQLDELAGDGQAQAGALRGVPRLQLHERLKQPRLVFRADAGAGILHLDDQPRPLRRHYI</sequence>
<evidence type="ECO:0000313" key="1">
    <source>
        <dbReference type="EMBL" id="OIQ89155.1"/>
    </source>
</evidence>
<reference evidence="1" key="1">
    <citation type="submission" date="2016-10" db="EMBL/GenBank/DDBJ databases">
        <title>Sequence of Gallionella enrichment culture.</title>
        <authorList>
            <person name="Poehlein A."/>
            <person name="Muehling M."/>
            <person name="Daniel R."/>
        </authorList>
    </citation>
    <scope>NUCLEOTIDE SEQUENCE</scope>
</reference>